<dbReference type="RefSeq" id="WP_013226602.1">
    <property type="nucleotide sequence ID" value="NC_014318.1"/>
</dbReference>
<dbReference type="InterPro" id="IPR010071">
    <property type="entry name" value="AA_adenyl_dom"/>
</dbReference>
<dbReference type="PROSITE" id="PS50075">
    <property type="entry name" value="CARRIER"/>
    <property type="match status" value="1"/>
</dbReference>
<dbReference type="FunFam" id="3.40.50.980:FF:000001">
    <property type="entry name" value="Non-ribosomal peptide synthetase"/>
    <property type="match status" value="1"/>
</dbReference>
<dbReference type="OrthoDB" id="3243414at2"/>
<dbReference type="GO" id="GO:0031177">
    <property type="term" value="F:phosphopantetheine binding"/>
    <property type="evidence" value="ECO:0007669"/>
    <property type="project" value="InterPro"/>
</dbReference>
<feature type="domain" description="Carrier" evidence="3">
    <location>
        <begin position="527"/>
        <end position="602"/>
    </location>
</feature>
<sequence length="612" mass="64027">MWTDQGREQVWTLIGGFEAQVRAVPEAVALEDVDGATTTYRELNAQANRLARLLVGRGVGPEVRVALVLERSPAQVVAILAVLKAGGAYVPIDAGYPPERIALMHADSGASLVLTTSDLAAGLPSGTGPLVSLDEPGTVAALAAHADGNLDLELWGDQAVYVIYTSGSTGTPKGVVVSNANLATLFVEAQRILRFGPSDVWTLFHSCSFDFAVWEQFGALLHGGRLVLVSREQARSAEEYLDLVERAGVTVFNQTPSAFLQFVQTADGLGRTGWTDPLRVVFLGGESLEAARLAGWYGREPASRPMVTNAYGATEVSILNNIRLMDPASAAAGAGSLIGTGLPGLGVTVLDAGFAPVPPGGIGEVHVSGPGVTRGYHGRPGLTARSFVPDPAGPAGSRMYRTGDLARWAGDELEFLGRADDQVKIRGFRIELGEVEAAIATCPAVAQSAVAAREDRPGDQVLVAYVVPDGEAAGLPAAVKAWSSARLPAHMVPATVLVLPALPLTPNGKLDRKALPAPPVHTAAGDGTETGTERAVAAIWAQLLGRDGVTRLDDFLDLGGHSLVAARIAARVRAELNTGVQVRDFYDYPRLADFACRVEALQVPAAGTAESE</sequence>
<dbReference type="SMART" id="SM00823">
    <property type="entry name" value="PKS_PP"/>
    <property type="match status" value="1"/>
</dbReference>
<dbReference type="KEGG" id="amd:AMED_4770"/>
<dbReference type="FunFam" id="3.30.300.30:FF:000010">
    <property type="entry name" value="Enterobactin synthetase component F"/>
    <property type="match status" value="1"/>
</dbReference>
<evidence type="ECO:0000313" key="5">
    <source>
        <dbReference type="Proteomes" id="UP000000328"/>
    </source>
</evidence>
<dbReference type="PATRIC" id="fig|749927.5.peg.4932"/>
<protein>
    <submittedName>
        <fullName evidence="4">Amino acid adenylation domain-containing protein</fullName>
    </submittedName>
</protein>
<dbReference type="InterPro" id="IPR045851">
    <property type="entry name" value="AMP-bd_C_sf"/>
</dbReference>
<dbReference type="Gene3D" id="1.10.1200.10">
    <property type="entry name" value="ACP-like"/>
    <property type="match status" value="1"/>
</dbReference>
<evidence type="ECO:0000313" key="4">
    <source>
        <dbReference type="EMBL" id="ADJ46536.1"/>
    </source>
</evidence>
<organism evidence="4 5">
    <name type="scientific">Amycolatopsis mediterranei (strain U-32)</name>
    <dbReference type="NCBI Taxonomy" id="749927"/>
    <lineage>
        <taxon>Bacteria</taxon>
        <taxon>Bacillati</taxon>
        <taxon>Actinomycetota</taxon>
        <taxon>Actinomycetes</taxon>
        <taxon>Pseudonocardiales</taxon>
        <taxon>Pseudonocardiaceae</taxon>
        <taxon>Amycolatopsis</taxon>
    </lineage>
</organism>
<dbReference type="PROSITE" id="PS00455">
    <property type="entry name" value="AMP_BINDING"/>
    <property type="match status" value="1"/>
</dbReference>
<dbReference type="InterPro" id="IPR036736">
    <property type="entry name" value="ACP-like_sf"/>
</dbReference>
<keyword evidence="1" id="KW-0596">Phosphopantetheine</keyword>
<dbReference type="CDD" id="cd17643">
    <property type="entry name" value="A_NRPS_Cytc1-like"/>
    <property type="match status" value="1"/>
</dbReference>
<name>A0A0H3D769_AMYMU</name>
<dbReference type="NCBIfam" id="TIGR01733">
    <property type="entry name" value="AA-adenyl-dom"/>
    <property type="match status" value="1"/>
</dbReference>
<reference evidence="4 5" key="1">
    <citation type="journal article" date="2010" name="Cell Res.">
        <title>Complete genome sequence of the rifamycin SV-producing Amycolatopsis mediterranei U32 revealed its genetic characteristics in phylogeny and metabolism.</title>
        <authorList>
            <person name="Zhao W."/>
            <person name="Zhong Y."/>
            <person name="Yuan H."/>
            <person name="Wang J."/>
            <person name="Zheng H."/>
            <person name="Wang Y."/>
            <person name="Cen X."/>
            <person name="Xu F."/>
            <person name="Bai J."/>
            <person name="Han X."/>
            <person name="Lu G."/>
            <person name="Zhu Y."/>
            <person name="Shao Z."/>
            <person name="Yan H."/>
            <person name="Li C."/>
            <person name="Peng N."/>
            <person name="Zhang Z."/>
            <person name="Zhang Y."/>
            <person name="Lin W."/>
            <person name="Fan Y."/>
            <person name="Qin Z."/>
            <person name="Hu Y."/>
            <person name="Zhu B."/>
            <person name="Wang S."/>
            <person name="Ding X."/>
            <person name="Zhao G.P."/>
        </authorList>
    </citation>
    <scope>NUCLEOTIDE SEQUENCE [LARGE SCALE GENOMIC DNA]</scope>
    <source>
        <strain evidence="5">U-32</strain>
    </source>
</reference>
<dbReference type="InterPro" id="IPR000873">
    <property type="entry name" value="AMP-dep_synth/lig_dom"/>
</dbReference>
<evidence type="ECO:0000256" key="2">
    <source>
        <dbReference type="ARBA" id="ARBA00022553"/>
    </source>
</evidence>
<dbReference type="InterPro" id="IPR020845">
    <property type="entry name" value="AMP-binding_CS"/>
</dbReference>
<dbReference type="InterPro" id="IPR020806">
    <property type="entry name" value="PKS_PP-bd"/>
</dbReference>
<dbReference type="GO" id="GO:0043041">
    <property type="term" value="P:amino acid activation for nonribosomal peptide biosynthetic process"/>
    <property type="evidence" value="ECO:0007669"/>
    <property type="project" value="TreeGrafter"/>
</dbReference>
<dbReference type="Pfam" id="PF00550">
    <property type="entry name" value="PP-binding"/>
    <property type="match status" value="1"/>
</dbReference>
<dbReference type="PANTHER" id="PTHR45527:SF1">
    <property type="entry name" value="FATTY ACID SYNTHASE"/>
    <property type="match status" value="1"/>
</dbReference>
<dbReference type="GO" id="GO:0005829">
    <property type="term" value="C:cytosol"/>
    <property type="evidence" value="ECO:0007669"/>
    <property type="project" value="TreeGrafter"/>
</dbReference>
<dbReference type="Pfam" id="PF00501">
    <property type="entry name" value="AMP-binding"/>
    <property type="match status" value="1"/>
</dbReference>
<gene>
    <name evidence="4" type="ordered locus">AMED_4770</name>
</gene>
<dbReference type="InterPro" id="IPR042099">
    <property type="entry name" value="ANL_N_sf"/>
</dbReference>
<dbReference type="Pfam" id="PF13193">
    <property type="entry name" value="AMP-binding_C"/>
    <property type="match status" value="1"/>
</dbReference>
<dbReference type="InterPro" id="IPR006162">
    <property type="entry name" value="Ppantetheine_attach_site"/>
</dbReference>
<dbReference type="PANTHER" id="PTHR45527">
    <property type="entry name" value="NONRIBOSOMAL PEPTIDE SYNTHETASE"/>
    <property type="match status" value="1"/>
</dbReference>
<dbReference type="PROSITE" id="PS00012">
    <property type="entry name" value="PHOSPHOPANTETHEINE"/>
    <property type="match status" value="1"/>
</dbReference>
<dbReference type="EMBL" id="CP002000">
    <property type="protein sequence ID" value="ADJ46536.1"/>
    <property type="molecule type" value="Genomic_DNA"/>
</dbReference>
<dbReference type="InterPro" id="IPR009081">
    <property type="entry name" value="PP-bd_ACP"/>
</dbReference>
<dbReference type="AlphaFoldDB" id="A0A0H3D769"/>
<dbReference type="SUPFAM" id="SSF56801">
    <property type="entry name" value="Acetyl-CoA synthetase-like"/>
    <property type="match status" value="1"/>
</dbReference>
<dbReference type="SUPFAM" id="SSF47336">
    <property type="entry name" value="ACP-like"/>
    <property type="match status" value="1"/>
</dbReference>
<dbReference type="eggNOG" id="COG1020">
    <property type="taxonomic scope" value="Bacteria"/>
</dbReference>
<dbReference type="GeneID" id="92872485"/>
<accession>A0A0H3D769</accession>
<dbReference type="GO" id="GO:0044550">
    <property type="term" value="P:secondary metabolite biosynthetic process"/>
    <property type="evidence" value="ECO:0007669"/>
    <property type="project" value="TreeGrafter"/>
</dbReference>
<dbReference type="InterPro" id="IPR025110">
    <property type="entry name" value="AMP-bd_C"/>
</dbReference>
<keyword evidence="2" id="KW-0597">Phosphoprotein</keyword>
<dbReference type="HOGENOM" id="CLU_000022_2_12_11"/>
<dbReference type="Gene3D" id="3.30.300.30">
    <property type="match status" value="1"/>
</dbReference>
<proteinExistence type="predicted"/>
<dbReference type="Gene3D" id="3.40.50.12780">
    <property type="entry name" value="N-terminal domain of ligase-like"/>
    <property type="match status" value="1"/>
</dbReference>
<evidence type="ECO:0000259" key="3">
    <source>
        <dbReference type="PROSITE" id="PS50075"/>
    </source>
</evidence>
<dbReference type="Proteomes" id="UP000000328">
    <property type="component" value="Chromosome"/>
</dbReference>
<evidence type="ECO:0000256" key="1">
    <source>
        <dbReference type="ARBA" id="ARBA00022450"/>
    </source>
</evidence>